<gene>
    <name evidence="6" type="ORF">GCM10011348_11940</name>
</gene>
<comment type="function">
    <text evidence="4">Required for resistance to DNA-damaging agents.</text>
</comment>
<evidence type="ECO:0000256" key="4">
    <source>
        <dbReference type="ARBA" id="ARBA00037131"/>
    </source>
</evidence>
<accession>A0A917Z9U7</accession>
<comment type="caution">
    <text evidence="6">The sequence shown here is derived from an EMBL/GenBank/DDBJ whole genome shotgun (WGS) entry which is preliminary data.</text>
</comment>
<dbReference type="AlphaFoldDB" id="A0A917Z9U7"/>
<comment type="subcellular location">
    <subcellularLocation>
        <location evidence="1">Cytoplasm</location>
    </subcellularLocation>
</comment>
<comment type="similarity">
    <text evidence="2">Belongs to the universal stress protein A family.</text>
</comment>
<keyword evidence="7" id="KW-1185">Reference proteome</keyword>
<dbReference type="Proteomes" id="UP000599578">
    <property type="component" value="Unassembled WGS sequence"/>
</dbReference>
<keyword evidence="3" id="KW-0963">Cytoplasm</keyword>
<dbReference type="EMBL" id="BMLT01000003">
    <property type="protein sequence ID" value="GGO78921.1"/>
    <property type="molecule type" value="Genomic_DNA"/>
</dbReference>
<dbReference type="PANTHER" id="PTHR47892">
    <property type="entry name" value="UNIVERSAL STRESS PROTEIN E"/>
    <property type="match status" value="1"/>
</dbReference>
<name>A0A917Z9U7_9GAMM</name>
<sequence length="277" mass="29921">MHEFRHLLAVLNTASTHQVALQRAARLARKNNGKVTALLPAGDTAAGVREAIEAQLEQLKSDGLEATLEVSSEKDVLRAVLLTQHQHAFDLAVKEPQPHTLADEVFTSLDWKLLRSTRSPVLLVRSDAHGANAPVLAAVEAHPSDEEHRELNQDILDDAQWLAARLEAPLHLFSAHPAPMQDPMHPDQDLNALAREFRAACLELGAGHGIPESQVHVASGPAELLIPQSADSLDAQLVVLGTVARTGLRGVLLGNTAEQVLEKVHTDVLVIPPRRSA</sequence>
<feature type="domain" description="UspA" evidence="5">
    <location>
        <begin position="153"/>
        <end position="272"/>
    </location>
</feature>
<dbReference type="PANTHER" id="PTHR47892:SF1">
    <property type="entry name" value="UNIVERSAL STRESS PROTEIN E"/>
    <property type="match status" value="1"/>
</dbReference>
<dbReference type="InterPro" id="IPR006015">
    <property type="entry name" value="Universal_stress_UspA"/>
</dbReference>
<organism evidence="6 7">
    <name type="scientific">Marinobacterium nitratireducens</name>
    <dbReference type="NCBI Taxonomy" id="518897"/>
    <lineage>
        <taxon>Bacteria</taxon>
        <taxon>Pseudomonadati</taxon>
        <taxon>Pseudomonadota</taxon>
        <taxon>Gammaproteobacteria</taxon>
        <taxon>Oceanospirillales</taxon>
        <taxon>Oceanospirillaceae</taxon>
        <taxon>Marinobacterium</taxon>
    </lineage>
</organism>
<proteinExistence type="inferred from homology"/>
<dbReference type="SUPFAM" id="SSF52402">
    <property type="entry name" value="Adenine nucleotide alpha hydrolases-like"/>
    <property type="match status" value="2"/>
</dbReference>
<evidence type="ECO:0000313" key="7">
    <source>
        <dbReference type="Proteomes" id="UP000599578"/>
    </source>
</evidence>
<reference evidence="6 7" key="1">
    <citation type="journal article" date="2014" name="Int. J. Syst. Evol. Microbiol.">
        <title>Complete genome sequence of Corynebacterium casei LMG S-19264T (=DSM 44701T), isolated from a smear-ripened cheese.</title>
        <authorList>
            <consortium name="US DOE Joint Genome Institute (JGI-PGF)"/>
            <person name="Walter F."/>
            <person name="Albersmeier A."/>
            <person name="Kalinowski J."/>
            <person name="Ruckert C."/>
        </authorList>
    </citation>
    <scope>NUCLEOTIDE SEQUENCE [LARGE SCALE GENOMIC DNA]</scope>
    <source>
        <strain evidence="6 7">CGMCC 1.7286</strain>
    </source>
</reference>
<evidence type="ECO:0000313" key="6">
    <source>
        <dbReference type="EMBL" id="GGO78921.1"/>
    </source>
</evidence>
<dbReference type="GO" id="GO:0005737">
    <property type="term" value="C:cytoplasm"/>
    <property type="evidence" value="ECO:0007669"/>
    <property type="project" value="UniProtKB-SubCell"/>
</dbReference>
<evidence type="ECO:0000259" key="5">
    <source>
        <dbReference type="Pfam" id="PF00582"/>
    </source>
</evidence>
<dbReference type="Pfam" id="PF00582">
    <property type="entry name" value="Usp"/>
    <property type="match status" value="1"/>
</dbReference>
<dbReference type="PRINTS" id="PR01438">
    <property type="entry name" value="UNVRSLSTRESS"/>
</dbReference>
<protein>
    <recommendedName>
        <fullName evidence="5">UspA domain-containing protein</fullName>
    </recommendedName>
</protein>
<evidence type="ECO:0000256" key="1">
    <source>
        <dbReference type="ARBA" id="ARBA00004496"/>
    </source>
</evidence>
<evidence type="ECO:0000256" key="3">
    <source>
        <dbReference type="ARBA" id="ARBA00022490"/>
    </source>
</evidence>
<dbReference type="Gene3D" id="3.40.50.12370">
    <property type="match status" value="1"/>
</dbReference>
<evidence type="ECO:0000256" key="2">
    <source>
        <dbReference type="ARBA" id="ARBA00008791"/>
    </source>
</evidence>
<dbReference type="InterPro" id="IPR006016">
    <property type="entry name" value="UspA"/>
</dbReference>
<dbReference type="RefSeq" id="WP_188859463.1">
    <property type="nucleotide sequence ID" value="NZ_BMLT01000003.1"/>
</dbReference>